<sequence>MELQSLLERFAAAASAHDSSAFAALFTPDGSYDDYFFGRHQGRDEIAAMLDRFHVGGEDFLWEFRNPVCDGTTGYAGYLFSYRSKEPESAGRTIVFEGIARFTLRDGLIAHYAEAFDRGVAFSQLGYATERIGKLLGRHARELGQREEVAAHLARRPSRAG</sequence>
<comment type="caution">
    <text evidence="2">The sequence shown here is derived from an EMBL/GenBank/DDBJ whole genome shotgun (WGS) entry which is preliminary data.</text>
</comment>
<dbReference type="Gene3D" id="3.10.450.50">
    <property type="match status" value="1"/>
</dbReference>
<organism evidence="2 3">
    <name type="scientific">Zeimonas arvi</name>
    <dbReference type="NCBI Taxonomy" id="2498847"/>
    <lineage>
        <taxon>Bacteria</taxon>
        <taxon>Pseudomonadati</taxon>
        <taxon>Pseudomonadota</taxon>
        <taxon>Betaproteobacteria</taxon>
        <taxon>Burkholderiales</taxon>
        <taxon>Burkholderiaceae</taxon>
        <taxon>Zeimonas</taxon>
    </lineage>
</organism>
<gene>
    <name evidence="2" type="ORF">FHP08_05420</name>
</gene>
<proteinExistence type="predicted"/>
<dbReference type="RefSeq" id="WP_147703307.1">
    <property type="nucleotide sequence ID" value="NZ_VDUY01000002.1"/>
</dbReference>
<keyword evidence="3" id="KW-1185">Reference proteome</keyword>
<evidence type="ECO:0000313" key="3">
    <source>
        <dbReference type="Proteomes" id="UP000321548"/>
    </source>
</evidence>
<dbReference type="InterPro" id="IPR032710">
    <property type="entry name" value="NTF2-like_dom_sf"/>
</dbReference>
<evidence type="ECO:0000313" key="2">
    <source>
        <dbReference type="EMBL" id="TXL67058.1"/>
    </source>
</evidence>
<feature type="domain" description="SnoaL-like" evidence="1">
    <location>
        <begin position="8"/>
        <end position="112"/>
    </location>
</feature>
<evidence type="ECO:0000259" key="1">
    <source>
        <dbReference type="Pfam" id="PF12680"/>
    </source>
</evidence>
<dbReference type="Proteomes" id="UP000321548">
    <property type="component" value="Unassembled WGS sequence"/>
</dbReference>
<dbReference type="EMBL" id="VDUY01000002">
    <property type="protein sequence ID" value="TXL67058.1"/>
    <property type="molecule type" value="Genomic_DNA"/>
</dbReference>
<dbReference type="OrthoDB" id="8896638at2"/>
<name>A0A5C8P145_9BURK</name>
<accession>A0A5C8P145</accession>
<dbReference type="Pfam" id="PF12680">
    <property type="entry name" value="SnoaL_2"/>
    <property type="match status" value="1"/>
</dbReference>
<protein>
    <submittedName>
        <fullName evidence="2">Nuclear transport factor 2 family protein</fullName>
    </submittedName>
</protein>
<reference evidence="2 3" key="1">
    <citation type="submission" date="2019-06" db="EMBL/GenBank/DDBJ databases">
        <title>Quisquiliibacterium sp. nov., isolated from a maize field.</title>
        <authorList>
            <person name="Lin S.-Y."/>
            <person name="Tsai C.-F."/>
            <person name="Young C.-C."/>
        </authorList>
    </citation>
    <scope>NUCLEOTIDE SEQUENCE [LARGE SCALE GENOMIC DNA]</scope>
    <source>
        <strain evidence="2 3">CC-CFT501</strain>
    </source>
</reference>
<dbReference type="SUPFAM" id="SSF54427">
    <property type="entry name" value="NTF2-like"/>
    <property type="match status" value="1"/>
</dbReference>
<dbReference type="AlphaFoldDB" id="A0A5C8P145"/>
<dbReference type="InterPro" id="IPR037401">
    <property type="entry name" value="SnoaL-like"/>
</dbReference>